<dbReference type="GeneID" id="13291377"/>
<keyword evidence="1" id="KW-0805">Transcription regulation</keyword>
<evidence type="ECO:0000256" key="2">
    <source>
        <dbReference type="ARBA" id="ARBA00023163"/>
    </source>
</evidence>
<keyword evidence="5" id="KW-1133">Transmembrane helix</keyword>
<evidence type="ECO:0000259" key="6">
    <source>
        <dbReference type="SMART" id="SM00906"/>
    </source>
</evidence>
<keyword evidence="5" id="KW-0472">Membrane</keyword>
<protein>
    <recommendedName>
        <fullName evidence="6">Xylanolytic transcriptional activator regulatory domain-containing protein</fullName>
    </recommendedName>
</protein>
<dbReference type="Proteomes" id="UP000002668">
    <property type="component" value="Genome"/>
</dbReference>
<feature type="compositionally biased region" description="Polar residues" evidence="4">
    <location>
        <begin position="558"/>
        <end position="568"/>
    </location>
</feature>
<gene>
    <name evidence="7" type="ORF">LEMA_P118960.1</name>
</gene>
<name>E4ZTN7_LEPMJ</name>
<feature type="region of interest" description="Disordered" evidence="4">
    <location>
        <begin position="493"/>
        <end position="572"/>
    </location>
</feature>
<evidence type="ECO:0000256" key="1">
    <source>
        <dbReference type="ARBA" id="ARBA00023015"/>
    </source>
</evidence>
<feature type="transmembrane region" description="Helical" evidence="5">
    <location>
        <begin position="1033"/>
        <end position="1054"/>
    </location>
</feature>
<dbReference type="GO" id="GO:0003677">
    <property type="term" value="F:DNA binding"/>
    <property type="evidence" value="ECO:0007669"/>
    <property type="project" value="InterPro"/>
</dbReference>
<evidence type="ECO:0000256" key="5">
    <source>
        <dbReference type="SAM" id="Phobius"/>
    </source>
</evidence>
<feature type="domain" description="Xylanolytic transcriptional activator regulatory" evidence="6">
    <location>
        <begin position="811"/>
        <end position="884"/>
    </location>
</feature>
<sequence>MDEEQARFDDLLSKENREDAAKANICAQVGSSGDLDLVDEHLMLHEQTLAIGFVGKPLEIPWLRKLHTDGGNDKNDGWYGPPGQDGKSAAERLVALRHYQRANLVPLMHTSKANYYLNGQPLEIEFRADSMGMPSFPDRRETCQGIRGELSSFISISCEESPRGEILSLTLRNWSMVDNTMQTIAVLLLETLLRGRHFPEDRQEIVPLLKELIRWLRATGVSNDVARRAYLIAFDLLKKMIATTNLDIFDPLQEDGRLHVKESAQDGFALPSGFPGVFLSCFNEQNPLSGFGTEDTVQLQVPEERDEEQEGQQTLPYYRYNVVITRQLWTMHRGNLMEIQGLPISFGQFAQGRGYKDGLESMSSAVAVEGVENDDGDAQVSGVSLHWVGRSKLRWLYSRIRRTQTSPERLIRPTSLPCTAGMNTERREKSDNAAAAAPRKRALRVYGSVETLSLRYRALESLVKGLFPQENTQNVHVLFKIAAARHIQMPAPDDYTPADIFSNGENQQPQAPLQDDQHSRPSTSSKGVQPQNSASHSAREAVHHVNTSTALFSRGPHTRSSSESQKPTRYTEDLLPTRDGVYHYFGPSSSFRLATTIRMLVVRYRVITGVSLPQFPASFPAQFDPQCGPERLTHRSNIIPSDEKYLCTLRDESNQDRSGRKRSRTQMEQTGHQWEHREGSPNPDIIGDLLPSRSLADALVGAYFDHIHVYLPLFHRSMFQFRLEATYSRKTERLKDCADIGWLVALALVFSFGCEQLQEHDPEQAYKLRLKYVGFAKGYLRQLLLNTSLVNVQALVLLNMHYHTMGQKSSSWLLIGLAARMAITMGLHRDGPNLDYDSIERNTRRQVFWSIYTFEKIMCSIMGRPTVIDDSELAMQVPDAPMLEQNTMSAEFMTTMFRLIRMSYSIRQRAYFDGVSAEERSPSLGVAERLLHECDAVFASIPTPLTLAFGPGPPDQRARILLLHIYYFYTRCIVSRGFLIQKVERNICYLESRAPPPIEEWQRTLMMSEDCVDSAHQSLNCIMAGAHLGMMGYSWLDLFFVFYSVLIVCADFLARPKQQFDSAKDAERKETVRAVLGYVKGMRKPAPTYKILSQIAIQFASITGVTDEDPEISLQTPQHSSPVVSAIGAAMNDPAEMSDVQEDWFANATTNLGTDFFNLPPATRSVPSSAMGSRPASSGQPYVYFETHPMAGEVDDWTAKALRGMHATKVLPR</sequence>
<dbReference type="InterPro" id="IPR051127">
    <property type="entry name" value="Fungal_SecMet_Regulators"/>
</dbReference>
<dbReference type="VEuPathDB" id="FungiDB:LEMA_P118960.1"/>
<dbReference type="OMA" id="EDWFANA"/>
<dbReference type="PANTHER" id="PTHR47424:SF6">
    <property type="entry name" value="PROLINE UTILIZATION TRANS-ACTIVATOR"/>
    <property type="match status" value="1"/>
</dbReference>
<evidence type="ECO:0000313" key="8">
    <source>
        <dbReference type="Proteomes" id="UP000002668"/>
    </source>
</evidence>
<dbReference type="HOGENOM" id="CLU_269477_0_0_1"/>
<keyword evidence="8" id="KW-1185">Reference proteome</keyword>
<feature type="compositionally biased region" description="Basic and acidic residues" evidence="4">
    <location>
        <begin position="649"/>
        <end position="658"/>
    </location>
</feature>
<keyword evidence="3" id="KW-0539">Nucleus</keyword>
<dbReference type="OrthoDB" id="3364175at2759"/>
<proteinExistence type="predicted"/>
<dbReference type="GO" id="GO:0008270">
    <property type="term" value="F:zinc ion binding"/>
    <property type="evidence" value="ECO:0007669"/>
    <property type="project" value="InterPro"/>
</dbReference>
<dbReference type="eggNOG" id="ENOG502RYAG">
    <property type="taxonomic scope" value="Eukaryota"/>
</dbReference>
<evidence type="ECO:0000256" key="4">
    <source>
        <dbReference type="SAM" id="MobiDB-lite"/>
    </source>
</evidence>
<evidence type="ECO:0000256" key="3">
    <source>
        <dbReference type="ARBA" id="ARBA00023242"/>
    </source>
</evidence>
<accession>E4ZTN7</accession>
<dbReference type="Pfam" id="PF04082">
    <property type="entry name" value="Fungal_trans"/>
    <property type="match status" value="1"/>
</dbReference>
<dbReference type="STRING" id="985895.E4ZTN7"/>
<dbReference type="EMBL" id="FP929125">
    <property type="protein sequence ID" value="CBX94893.1"/>
    <property type="molecule type" value="Genomic_DNA"/>
</dbReference>
<dbReference type="AlphaFoldDB" id="E4ZTN7"/>
<dbReference type="CDD" id="cd12148">
    <property type="entry name" value="fungal_TF_MHR"/>
    <property type="match status" value="1"/>
</dbReference>
<dbReference type="SMART" id="SM00906">
    <property type="entry name" value="Fungal_trans"/>
    <property type="match status" value="1"/>
</dbReference>
<feature type="region of interest" description="Disordered" evidence="4">
    <location>
        <begin position="649"/>
        <end position="681"/>
    </location>
</feature>
<feature type="compositionally biased region" description="Polar residues" evidence="4">
    <location>
        <begin position="520"/>
        <end position="536"/>
    </location>
</feature>
<dbReference type="GO" id="GO:0006351">
    <property type="term" value="P:DNA-templated transcription"/>
    <property type="evidence" value="ECO:0007669"/>
    <property type="project" value="InterPro"/>
</dbReference>
<reference evidence="8" key="1">
    <citation type="journal article" date="2011" name="Nat. Commun.">
        <title>Effector diversification within compartments of the Leptosphaeria maculans genome affected by Repeat-Induced Point mutations.</title>
        <authorList>
            <person name="Rouxel T."/>
            <person name="Grandaubert J."/>
            <person name="Hane J.K."/>
            <person name="Hoede C."/>
            <person name="van de Wouw A.P."/>
            <person name="Couloux A."/>
            <person name="Dominguez V."/>
            <person name="Anthouard V."/>
            <person name="Bally P."/>
            <person name="Bourras S."/>
            <person name="Cozijnsen A.J."/>
            <person name="Ciuffetti L.M."/>
            <person name="Degrave A."/>
            <person name="Dilmaghani A."/>
            <person name="Duret L."/>
            <person name="Fudal I."/>
            <person name="Goodwin S.B."/>
            <person name="Gout L."/>
            <person name="Glaser N."/>
            <person name="Linglin J."/>
            <person name="Kema G.H.J."/>
            <person name="Lapalu N."/>
            <person name="Lawrence C.B."/>
            <person name="May K."/>
            <person name="Meyer M."/>
            <person name="Ollivier B."/>
            <person name="Poulain J."/>
            <person name="Schoch C.L."/>
            <person name="Simon A."/>
            <person name="Spatafora J.W."/>
            <person name="Stachowiak A."/>
            <person name="Turgeon B.G."/>
            <person name="Tyler B.M."/>
            <person name="Vincent D."/>
            <person name="Weissenbach J."/>
            <person name="Amselem J."/>
            <person name="Quesneville H."/>
            <person name="Oliver R.P."/>
            <person name="Wincker P."/>
            <person name="Balesdent M.-H."/>
            <person name="Howlett B.J."/>
        </authorList>
    </citation>
    <scope>NUCLEOTIDE SEQUENCE [LARGE SCALE GENOMIC DNA]</scope>
    <source>
        <strain evidence="8">JN3 / isolate v23.1.3 / race Av1-4-5-6-7-8</strain>
    </source>
</reference>
<keyword evidence="2" id="KW-0804">Transcription</keyword>
<dbReference type="InterPro" id="IPR007219">
    <property type="entry name" value="XnlR_reg_dom"/>
</dbReference>
<organism evidence="8">
    <name type="scientific">Leptosphaeria maculans (strain JN3 / isolate v23.1.3 / race Av1-4-5-6-7-8)</name>
    <name type="common">Blackleg fungus</name>
    <name type="synonym">Phoma lingam</name>
    <dbReference type="NCBI Taxonomy" id="985895"/>
    <lineage>
        <taxon>Eukaryota</taxon>
        <taxon>Fungi</taxon>
        <taxon>Dikarya</taxon>
        <taxon>Ascomycota</taxon>
        <taxon>Pezizomycotina</taxon>
        <taxon>Dothideomycetes</taxon>
        <taxon>Pleosporomycetidae</taxon>
        <taxon>Pleosporales</taxon>
        <taxon>Pleosporineae</taxon>
        <taxon>Leptosphaeriaceae</taxon>
        <taxon>Plenodomus</taxon>
        <taxon>Plenodomus lingam/Leptosphaeria maculans species complex</taxon>
    </lineage>
</organism>
<evidence type="ECO:0000313" key="7">
    <source>
        <dbReference type="EMBL" id="CBX94893.1"/>
    </source>
</evidence>
<dbReference type="InParanoid" id="E4ZTN7"/>
<dbReference type="PANTHER" id="PTHR47424">
    <property type="entry name" value="REGULATORY PROTEIN GAL4"/>
    <property type="match status" value="1"/>
</dbReference>
<keyword evidence="5" id="KW-0812">Transmembrane</keyword>